<comment type="caution">
    <text evidence="1">The sequence shown here is derived from an EMBL/GenBank/DDBJ whole genome shotgun (WGS) entry which is preliminary data.</text>
</comment>
<sequence>MTQKPIACVRNLKRKKKDHLCLSFERLLFSSLEKLGYEVREQSWSPLSPAPWEHDMRPMPGGSKILYEHLSRNQTRDGDVFYMEMYINGTFTLDHEGWGPLQASLSDLEDETAKVDRVVAAAYCRGLSKMWLDSGVSKFSQPRPGKIAAPKGYLFVPMQLNPDDAIQCHSDIGVLDFLNKVAKWAVNRGVPIVLKAHPYEDDPAVLAAIESWTSRPNVYEAKENVHSLIEQSAGVITINSGCGFEALVHGKPVVTFGRSDYDTFTFRANGANLDDVLLYINSYAQDARSRAYVWVYYYLTRHVIDVRQSDLALISSRLVSRLDRLLTMRV</sequence>
<dbReference type="Gene3D" id="3.40.50.12580">
    <property type="match status" value="1"/>
</dbReference>
<name>A0A1Y2LAV7_9PROT</name>
<dbReference type="AlphaFoldDB" id="A0A1Y2LAV7"/>
<evidence type="ECO:0008006" key="3">
    <source>
        <dbReference type="Google" id="ProtNLM"/>
    </source>
</evidence>
<reference evidence="1 2" key="1">
    <citation type="submission" date="2014-03" db="EMBL/GenBank/DDBJ databases">
        <title>The draft genome sequence of Thalassospira alkalitolerans JCM 18968.</title>
        <authorList>
            <person name="Lai Q."/>
            <person name="Shao Z."/>
        </authorList>
    </citation>
    <scope>NUCLEOTIDE SEQUENCE [LARGE SCALE GENOMIC DNA]</scope>
    <source>
        <strain evidence="1 2">JCM 18968</strain>
    </source>
</reference>
<gene>
    <name evidence="1" type="ORF">TALK_11920</name>
</gene>
<evidence type="ECO:0000313" key="2">
    <source>
        <dbReference type="Proteomes" id="UP000193396"/>
    </source>
</evidence>
<dbReference type="GO" id="GO:0015774">
    <property type="term" value="P:polysaccharide transport"/>
    <property type="evidence" value="ECO:0007669"/>
    <property type="project" value="InterPro"/>
</dbReference>
<protein>
    <recommendedName>
        <fullName evidence="3">Capsule polysaccharide biosynthesis protein</fullName>
    </recommendedName>
</protein>
<dbReference type="GO" id="GO:0000271">
    <property type="term" value="P:polysaccharide biosynthetic process"/>
    <property type="evidence" value="ECO:0007669"/>
    <property type="project" value="InterPro"/>
</dbReference>
<keyword evidence="2" id="KW-1185">Reference proteome</keyword>
<organism evidence="1 2">
    <name type="scientific">Thalassospira alkalitolerans</name>
    <dbReference type="NCBI Taxonomy" id="1293890"/>
    <lineage>
        <taxon>Bacteria</taxon>
        <taxon>Pseudomonadati</taxon>
        <taxon>Pseudomonadota</taxon>
        <taxon>Alphaproteobacteria</taxon>
        <taxon>Rhodospirillales</taxon>
        <taxon>Thalassospiraceae</taxon>
        <taxon>Thalassospira</taxon>
    </lineage>
</organism>
<accession>A0A1Y2LAV7</accession>
<dbReference type="SUPFAM" id="SSF53756">
    <property type="entry name" value="UDP-Glycosyltransferase/glycogen phosphorylase"/>
    <property type="match status" value="1"/>
</dbReference>
<dbReference type="Pfam" id="PF05159">
    <property type="entry name" value="Capsule_synth"/>
    <property type="match status" value="1"/>
</dbReference>
<dbReference type="InterPro" id="IPR043148">
    <property type="entry name" value="TagF_C"/>
</dbReference>
<evidence type="ECO:0000313" key="1">
    <source>
        <dbReference type="EMBL" id="OSQ47755.1"/>
    </source>
</evidence>
<dbReference type="InterPro" id="IPR007833">
    <property type="entry name" value="Capsule_polysaccharide_synth"/>
</dbReference>
<proteinExistence type="predicted"/>
<dbReference type="Proteomes" id="UP000193396">
    <property type="component" value="Unassembled WGS sequence"/>
</dbReference>
<dbReference type="EMBL" id="JFKB01000007">
    <property type="protein sequence ID" value="OSQ47755.1"/>
    <property type="molecule type" value="Genomic_DNA"/>
</dbReference>